<proteinExistence type="predicted"/>
<organism evidence="1 2">
    <name type="scientific">Nonomuraea mesophila</name>
    <dbReference type="NCBI Taxonomy" id="2530382"/>
    <lineage>
        <taxon>Bacteria</taxon>
        <taxon>Bacillati</taxon>
        <taxon>Actinomycetota</taxon>
        <taxon>Actinomycetes</taxon>
        <taxon>Streptosporangiales</taxon>
        <taxon>Streptosporangiaceae</taxon>
        <taxon>Nonomuraea</taxon>
    </lineage>
</organism>
<keyword evidence="2" id="KW-1185">Reference proteome</keyword>
<gene>
    <name evidence="1" type="ORF">E1295_43220</name>
</gene>
<comment type="caution">
    <text evidence="1">The sequence shown here is derived from an EMBL/GenBank/DDBJ whole genome shotgun (WGS) entry which is preliminary data.</text>
</comment>
<reference evidence="1 2" key="1">
    <citation type="submission" date="2019-03" db="EMBL/GenBank/DDBJ databases">
        <title>Draft genome sequences of novel Actinobacteria.</title>
        <authorList>
            <person name="Sahin N."/>
            <person name="Ay H."/>
            <person name="Saygin H."/>
        </authorList>
    </citation>
    <scope>NUCLEOTIDE SEQUENCE [LARGE SCALE GENOMIC DNA]</scope>
    <source>
        <strain evidence="1 2">6K102</strain>
    </source>
</reference>
<dbReference type="EMBL" id="SMLD01000219">
    <property type="protein sequence ID" value="TDE27369.1"/>
    <property type="molecule type" value="Genomic_DNA"/>
</dbReference>
<evidence type="ECO:0000313" key="1">
    <source>
        <dbReference type="EMBL" id="TDE27369.1"/>
    </source>
</evidence>
<accession>A0A4R5E8F4</accession>
<evidence type="ECO:0008006" key="3">
    <source>
        <dbReference type="Google" id="ProtNLM"/>
    </source>
</evidence>
<dbReference type="AlphaFoldDB" id="A0A4R5E8F4"/>
<evidence type="ECO:0000313" key="2">
    <source>
        <dbReference type="Proteomes" id="UP000295136"/>
    </source>
</evidence>
<name>A0A4R5E8F4_9ACTN</name>
<protein>
    <recommendedName>
        <fullName evidence="3">Lipoprotein</fullName>
    </recommendedName>
</protein>
<sequence length="146" mass="14777">MTTPPRPAALALLAGSVIGLAGLVTGCSPGDGSGGYLAAGARAGAAPLTVEQLSAKVGCEPRLRAGDAGVRSGHCTTPDGEFVVTTFPTRAGKDAWMGAAPAGTPHLTGDLWTVLSSRKVLDLLSERLGGEVHMTDPETREMRVVG</sequence>
<dbReference type="Proteomes" id="UP000295136">
    <property type="component" value="Unassembled WGS sequence"/>
</dbReference>
<dbReference type="PROSITE" id="PS51257">
    <property type="entry name" value="PROKAR_LIPOPROTEIN"/>
    <property type="match status" value="1"/>
</dbReference>